<dbReference type="InterPro" id="IPR036052">
    <property type="entry name" value="TrpB-like_PALP_sf"/>
</dbReference>
<accession>A0A1U7LR59</accession>
<feature type="domain" description="Tryptophan synthase beta chain-like PALP" evidence="11">
    <location>
        <begin position="12"/>
        <end position="312"/>
    </location>
</feature>
<dbReference type="GO" id="GO:0042645">
    <property type="term" value="C:mitochondrial nucleoid"/>
    <property type="evidence" value="ECO:0007669"/>
    <property type="project" value="EnsemblFungi"/>
</dbReference>
<dbReference type="EC" id="4.3.1.17" evidence="5"/>
<evidence type="ECO:0000256" key="8">
    <source>
        <dbReference type="ARBA" id="ARBA00022898"/>
    </source>
</evidence>
<comment type="caution">
    <text evidence="12">The sequence shown here is derived from an EMBL/GenBank/DDBJ whole genome shotgun (WGS) entry which is preliminary data.</text>
</comment>
<dbReference type="Pfam" id="PF00291">
    <property type="entry name" value="PALP"/>
    <property type="match status" value="1"/>
</dbReference>
<dbReference type="GO" id="GO:0006565">
    <property type="term" value="P:L-serine catabolic process"/>
    <property type="evidence" value="ECO:0007669"/>
    <property type="project" value="EnsemblFungi"/>
</dbReference>
<gene>
    <name evidence="12" type="ORF">NEOLI_000107</name>
</gene>
<comment type="pathway">
    <text evidence="3">Carbohydrate biosynthesis; gluconeogenesis.</text>
</comment>
<dbReference type="Proteomes" id="UP000186594">
    <property type="component" value="Unassembled WGS sequence"/>
</dbReference>
<keyword evidence="7" id="KW-0963">Cytoplasm</keyword>
<keyword evidence="13" id="KW-1185">Reference proteome</keyword>
<evidence type="ECO:0000256" key="7">
    <source>
        <dbReference type="ARBA" id="ARBA00022490"/>
    </source>
</evidence>
<dbReference type="GO" id="GO:0009097">
    <property type="term" value="P:isoleucine biosynthetic process"/>
    <property type="evidence" value="ECO:0007669"/>
    <property type="project" value="TreeGrafter"/>
</dbReference>
<dbReference type="GO" id="GO:0006567">
    <property type="term" value="P:L-threonine catabolic process"/>
    <property type="evidence" value="ECO:0007669"/>
    <property type="project" value="EnsemblFungi"/>
</dbReference>
<evidence type="ECO:0000256" key="6">
    <source>
        <dbReference type="ARBA" id="ARBA00022432"/>
    </source>
</evidence>
<dbReference type="PROSITE" id="PS00165">
    <property type="entry name" value="DEHYDRATASE_SER_THR"/>
    <property type="match status" value="1"/>
</dbReference>
<dbReference type="SUPFAM" id="SSF53686">
    <property type="entry name" value="Tryptophan synthase beta subunit-like PLP-dependent enzymes"/>
    <property type="match status" value="1"/>
</dbReference>
<dbReference type="AlphaFoldDB" id="A0A1U7LR59"/>
<protein>
    <recommendedName>
        <fullName evidence="5">L-serine ammonia-lyase</fullName>
        <ecNumber evidence="5">4.3.1.17</ecNumber>
    </recommendedName>
</protein>
<evidence type="ECO:0000256" key="10">
    <source>
        <dbReference type="ARBA" id="ARBA00049406"/>
    </source>
</evidence>
<dbReference type="InterPro" id="IPR050147">
    <property type="entry name" value="Ser/Thr_Dehydratase"/>
</dbReference>
<keyword evidence="8" id="KW-0663">Pyridoxal phosphate</keyword>
<dbReference type="OrthoDB" id="7773036at2759"/>
<dbReference type="PANTHER" id="PTHR48078:SF2">
    <property type="entry name" value="CATABOLIC L-SERINE_THREONINE DEHYDRATASE"/>
    <property type="match status" value="1"/>
</dbReference>
<evidence type="ECO:0000313" key="12">
    <source>
        <dbReference type="EMBL" id="OLL25001.1"/>
    </source>
</evidence>
<comment type="cofactor">
    <cofactor evidence="1">
        <name>pyridoxal 5'-phosphate</name>
        <dbReference type="ChEBI" id="CHEBI:597326"/>
    </cofactor>
</comment>
<keyword evidence="6" id="KW-0312">Gluconeogenesis</keyword>
<keyword evidence="9" id="KW-0456">Lyase</keyword>
<dbReference type="GO" id="GO:0030170">
    <property type="term" value="F:pyridoxal phosphate binding"/>
    <property type="evidence" value="ECO:0007669"/>
    <property type="project" value="InterPro"/>
</dbReference>
<name>A0A1U7LR59_NEOID</name>
<evidence type="ECO:0000259" key="11">
    <source>
        <dbReference type="Pfam" id="PF00291"/>
    </source>
</evidence>
<proteinExistence type="inferred from homology"/>
<evidence type="ECO:0000256" key="2">
    <source>
        <dbReference type="ARBA" id="ARBA00004496"/>
    </source>
</evidence>
<dbReference type="Gene3D" id="3.40.50.1100">
    <property type="match status" value="2"/>
</dbReference>
<evidence type="ECO:0000256" key="9">
    <source>
        <dbReference type="ARBA" id="ARBA00023239"/>
    </source>
</evidence>
<evidence type="ECO:0000256" key="1">
    <source>
        <dbReference type="ARBA" id="ARBA00001933"/>
    </source>
</evidence>
<evidence type="ECO:0000256" key="4">
    <source>
        <dbReference type="ARBA" id="ARBA00010869"/>
    </source>
</evidence>
<evidence type="ECO:0000256" key="3">
    <source>
        <dbReference type="ARBA" id="ARBA00004742"/>
    </source>
</evidence>
<sequence>MTPVLETVPLTSLYSETPLIESRVLSLWANCKVYLKLENLQPSGSFKSRGLGLLCKRAVDSLPSDSNKPHFYSSSGGNAGLAVAFAAHTLECPSTIVVPLTTSEYMKSKIKTAGAEVRVHGRVWNETDIYTRELAAEDARGVYCPPFDHDDVVQGNSSLSFELRAQLPSPPDAIICSVGGGGLLAGIIKGLDENGWDRVPVVAVETEGAASFNAAYTLGKLVRIPEINTVATTLGSTIISQTCLTLAQKHHTIPYLVTDAQAVNACWRFSEDHQMLVEPACGASLAIAYTGAIRKILPDLTKNSTVVVIICGGSALTVDLLQNYCERFKDQF</sequence>
<comment type="similarity">
    <text evidence="4">Belongs to the serine/threonine dehydratase family.</text>
</comment>
<dbReference type="EMBL" id="LXFE01000515">
    <property type="protein sequence ID" value="OLL25001.1"/>
    <property type="molecule type" value="Genomic_DNA"/>
</dbReference>
<dbReference type="InterPro" id="IPR001926">
    <property type="entry name" value="TrpB-like_PALP"/>
</dbReference>
<comment type="catalytic activity">
    <reaction evidence="10">
        <text>L-serine = pyruvate + NH4(+)</text>
        <dbReference type="Rhea" id="RHEA:19169"/>
        <dbReference type="ChEBI" id="CHEBI:15361"/>
        <dbReference type="ChEBI" id="CHEBI:28938"/>
        <dbReference type="ChEBI" id="CHEBI:33384"/>
        <dbReference type="EC" id="4.3.1.17"/>
    </reaction>
</comment>
<evidence type="ECO:0000313" key="13">
    <source>
        <dbReference type="Proteomes" id="UP000186594"/>
    </source>
</evidence>
<dbReference type="GO" id="GO:0003941">
    <property type="term" value="F:L-serine ammonia-lyase activity"/>
    <property type="evidence" value="ECO:0007669"/>
    <property type="project" value="UniProtKB-EC"/>
</dbReference>
<dbReference type="FunFam" id="3.40.50.1100:FF:000040">
    <property type="entry name" value="L-serine dehydratase, putative"/>
    <property type="match status" value="1"/>
</dbReference>
<organism evidence="12 13">
    <name type="scientific">Neolecta irregularis (strain DAH-3)</name>
    <dbReference type="NCBI Taxonomy" id="1198029"/>
    <lineage>
        <taxon>Eukaryota</taxon>
        <taxon>Fungi</taxon>
        <taxon>Dikarya</taxon>
        <taxon>Ascomycota</taxon>
        <taxon>Taphrinomycotina</taxon>
        <taxon>Neolectales</taxon>
        <taxon>Neolectaceae</taxon>
        <taxon>Neolecta</taxon>
    </lineage>
</organism>
<dbReference type="OMA" id="DGWVNIH"/>
<dbReference type="GO" id="GO:0004794">
    <property type="term" value="F:threonine deaminase activity"/>
    <property type="evidence" value="ECO:0007669"/>
    <property type="project" value="EnsemblFungi"/>
</dbReference>
<dbReference type="STRING" id="1198029.A0A1U7LR59"/>
<evidence type="ECO:0000256" key="5">
    <source>
        <dbReference type="ARBA" id="ARBA00012093"/>
    </source>
</evidence>
<dbReference type="InterPro" id="IPR000634">
    <property type="entry name" value="Ser/Thr_deHydtase_PyrdxlP-BS"/>
</dbReference>
<comment type="subcellular location">
    <subcellularLocation>
        <location evidence="2">Cytoplasm</location>
    </subcellularLocation>
</comment>
<dbReference type="PANTHER" id="PTHR48078">
    <property type="entry name" value="THREONINE DEHYDRATASE, MITOCHONDRIAL-RELATED"/>
    <property type="match status" value="1"/>
</dbReference>
<dbReference type="GO" id="GO:0006094">
    <property type="term" value="P:gluconeogenesis"/>
    <property type="evidence" value="ECO:0007669"/>
    <property type="project" value="UniProtKB-KW"/>
</dbReference>
<reference evidence="12 13" key="1">
    <citation type="submission" date="2016-04" db="EMBL/GenBank/DDBJ databases">
        <title>Evolutionary innovation and constraint leading to complex multicellularity in the Ascomycota.</title>
        <authorList>
            <person name="Cisse O."/>
            <person name="Nguyen A."/>
            <person name="Hewitt D.A."/>
            <person name="Jedd G."/>
            <person name="Stajich J.E."/>
        </authorList>
    </citation>
    <scope>NUCLEOTIDE SEQUENCE [LARGE SCALE GENOMIC DNA]</scope>
    <source>
        <strain evidence="12 13">DAH-3</strain>
    </source>
</reference>